<dbReference type="EMBL" id="BONY01000032">
    <property type="protein sequence ID" value="GIH06956.1"/>
    <property type="molecule type" value="Genomic_DNA"/>
</dbReference>
<proteinExistence type="predicted"/>
<reference evidence="2" key="1">
    <citation type="submission" date="2021-01" db="EMBL/GenBank/DDBJ databases">
        <title>Whole genome shotgun sequence of Rhizocola hellebori NBRC 109834.</title>
        <authorList>
            <person name="Komaki H."/>
            <person name="Tamura T."/>
        </authorList>
    </citation>
    <scope>NUCLEOTIDE SEQUENCE</scope>
    <source>
        <strain evidence="2">NBRC 109834</strain>
    </source>
</reference>
<accession>A0A8J3VID9</accession>
<evidence type="ECO:0000313" key="2">
    <source>
        <dbReference type="EMBL" id="GIH06956.1"/>
    </source>
</evidence>
<dbReference type="NCBIfam" id="TIGR04276">
    <property type="entry name" value="FxsC_Cterm"/>
    <property type="match status" value="1"/>
</dbReference>
<feature type="region of interest" description="Disordered" evidence="1">
    <location>
        <begin position="376"/>
        <end position="396"/>
    </location>
</feature>
<protein>
    <recommendedName>
        <fullName evidence="4">TIR domain-containing protein</fullName>
    </recommendedName>
</protein>
<dbReference type="InterPro" id="IPR026367">
    <property type="entry name" value="FxsC_C"/>
</dbReference>
<dbReference type="RefSeq" id="WP_203910767.1">
    <property type="nucleotide sequence ID" value="NZ_BONY01000032.1"/>
</dbReference>
<feature type="compositionally biased region" description="Basic and acidic residues" evidence="1">
    <location>
        <begin position="376"/>
        <end position="387"/>
    </location>
</feature>
<sequence length="396" mass="45035">MLYFFLSHAPGEDELYVRKFFDDLSEEVRSRVRADQNREVGYLDSIRWGDARWPVDANNALATAQTFIALYSAKYFLTERCGRSWGVFATRLRDHYYATGRRMGSLIPLVWAGEGLAEPPFDQADLEITPHRTPDNEDLRVLIRLQRFRLAYRQFVASVAHRVVETAHSDRLPASPRGTDVTTATDIFAVRAHQDQLAERRRQVFLVLATGTREQMSAVRTNLQFYGTRREDWAPFQPSFPQPLAAQARTIVTRRLLESEVVPIEGLAERLSAESHRSDIVVLLVDAWATRVEPLKHALKAISRRDDVAVLVPANREDEESTVYQGELRSAVLSVFPDRAGYRDLMFRVDIESAGTFDDDLSVALAEAQYRIDHGAHATRPLNERGSTRRPILEGP</sequence>
<dbReference type="AlphaFoldDB" id="A0A8J3VID9"/>
<evidence type="ECO:0000256" key="1">
    <source>
        <dbReference type="SAM" id="MobiDB-lite"/>
    </source>
</evidence>
<name>A0A8J3VID9_9ACTN</name>
<evidence type="ECO:0008006" key="4">
    <source>
        <dbReference type="Google" id="ProtNLM"/>
    </source>
</evidence>
<evidence type="ECO:0000313" key="3">
    <source>
        <dbReference type="Proteomes" id="UP000612899"/>
    </source>
</evidence>
<dbReference type="Proteomes" id="UP000612899">
    <property type="component" value="Unassembled WGS sequence"/>
</dbReference>
<organism evidence="2 3">
    <name type="scientific">Rhizocola hellebori</name>
    <dbReference type="NCBI Taxonomy" id="1392758"/>
    <lineage>
        <taxon>Bacteria</taxon>
        <taxon>Bacillati</taxon>
        <taxon>Actinomycetota</taxon>
        <taxon>Actinomycetes</taxon>
        <taxon>Micromonosporales</taxon>
        <taxon>Micromonosporaceae</taxon>
        <taxon>Rhizocola</taxon>
    </lineage>
</organism>
<gene>
    <name evidence="2" type="ORF">Rhe02_50230</name>
</gene>
<keyword evidence="3" id="KW-1185">Reference proteome</keyword>
<comment type="caution">
    <text evidence="2">The sequence shown here is derived from an EMBL/GenBank/DDBJ whole genome shotgun (WGS) entry which is preliminary data.</text>
</comment>